<evidence type="ECO:0000256" key="4">
    <source>
        <dbReference type="ARBA" id="ARBA00022448"/>
    </source>
</evidence>
<feature type="transmembrane region" description="Helical" evidence="18">
    <location>
        <begin position="59"/>
        <end position="80"/>
    </location>
</feature>
<keyword evidence="6" id="KW-0001">2Fe-2S</keyword>
<comment type="cofactor">
    <cofactor evidence="15">
        <name>[2Fe-2S] cluster</name>
        <dbReference type="ChEBI" id="CHEBI:190135"/>
    </cofactor>
</comment>
<dbReference type="GO" id="GO:0046872">
    <property type="term" value="F:metal ion binding"/>
    <property type="evidence" value="ECO:0007669"/>
    <property type="project" value="UniProtKB-KW"/>
</dbReference>
<name>A0A2V3IYF6_9FLOR</name>
<dbReference type="InterPro" id="IPR014349">
    <property type="entry name" value="Rieske_Fe-S_prot"/>
</dbReference>
<proteinExistence type="inferred from homology"/>
<protein>
    <recommendedName>
        <fullName evidence="3">plastoquinol--plastocyanin reductase</fullName>
        <ecNumber evidence="3">7.1.1.6</ecNumber>
    </recommendedName>
</protein>
<keyword evidence="12" id="KW-0411">Iron-sulfur</keyword>
<evidence type="ECO:0000256" key="14">
    <source>
        <dbReference type="ARBA" id="ARBA00023157"/>
    </source>
</evidence>
<evidence type="ECO:0000256" key="3">
    <source>
        <dbReference type="ARBA" id="ARBA00012952"/>
    </source>
</evidence>
<feature type="domain" description="Rieske" evidence="19">
    <location>
        <begin position="109"/>
        <end position="200"/>
    </location>
</feature>
<dbReference type="AlphaFoldDB" id="A0A2V3IYF6"/>
<dbReference type="SUPFAM" id="SSF50022">
    <property type="entry name" value="ISP domain"/>
    <property type="match status" value="1"/>
</dbReference>
<evidence type="ECO:0000313" key="21">
    <source>
        <dbReference type="Proteomes" id="UP000247409"/>
    </source>
</evidence>
<evidence type="ECO:0000256" key="2">
    <source>
        <dbReference type="ARBA" id="ARBA00010651"/>
    </source>
</evidence>
<dbReference type="EMBL" id="NBIV01000027">
    <property type="protein sequence ID" value="PXF47182.1"/>
    <property type="molecule type" value="Genomic_DNA"/>
</dbReference>
<keyword evidence="7" id="KW-0479">Metal-binding</keyword>
<dbReference type="NCBIfam" id="NF010001">
    <property type="entry name" value="PRK13474.1"/>
    <property type="match status" value="1"/>
</dbReference>
<comment type="subcellular location">
    <subcellularLocation>
        <location evidence="1">Membrane</location>
        <topology evidence="1">Single-pass membrane protein</topology>
    </subcellularLocation>
    <subcellularLocation>
        <location evidence="17">Thylakoid</location>
    </subcellularLocation>
</comment>
<comment type="similarity">
    <text evidence="2">Belongs to the Rieske iron-sulfur protein family.</text>
</comment>
<dbReference type="EC" id="7.1.1.6" evidence="3"/>
<evidence type="ECO:0000256" key="1">
    <source>
        <dbReference type="ARBA" id="ARBA00004167"/>
    </source>
</evidence>
<dbReference type="PROSITE" id="PS51296">
    <property type="entry name" value="RIESKE"/>
    <property type="match status" value="1"/>
</dbReference>
<keyword evidence="5 18" id="KW-0812">Transmembrane</keyword>
<accession>A0A2V3IYF6</accession>
<keyword evidence="21" id="KW-1185">Reference proteome</keyword>
<reference evidence="20 21" key="1">
    <citation type="journal article" date="2018" name="Mol. Biol. Evol.">
        <title>Analysis of the draft genome of the red seaweed Gracilariopsis chorda provides insights into genome size evolution in Rhodophyta.</title>
        <authorList>
            <person name="Lee J."/>
            <person name="Yang E.C."/>
            <person name="Graf L."/>
            <person name="Yang J.H."/>
            <person name="Qiu H."/>
            <person name="Zel Zion U."/>
            <person name="Chan C.X."/>
            <person name="Stephens T.G."/>
            <person name="Weber A.P.M."/>
            <person name="Boo G.H."/>
            <person name="Boo S.M."/>
            <person name="Kim K.M."/>
            <person name="Shin Y."/>
            <person name="Jung M."/>
            <person name="Lee S.J."/>
            <person name="Yim H.S."/>
            <person name="Lee J.H."/>
            <person name="Bhattacharya D."/>
            <person name="Yoon H.S."/>
        </authorList>
    </citation>
    <scope>NUCLEOTIDE SEQUENCE [LARGE SCALE GENOMIC DNA]</scope>
    <source>
        <strain evidence="20 21">SKKU-2015</strain>
        <tissue evidence="20">Whole body</tissue>
    </source>
</reference>
<keyword evidence="4" id="KW-0813">Transport</keyword>
<gene>
    <name evidence="20" type="ORF">BWQ96_02957</name>
</gene>
<evidence type="ECO:0000256" key="18">
    <source>
        <dbReference type="SAM" id="Phobius"/>
    </source>
</evidence>
<dbReference type="GO" id="GO:0051537">
    <property type="term" value="F:2 iron, 2 sulfur cluster binding"/>
    <property type="evidence" value="ECO:0007669"/>
    <property type="project" value="UniProtKB-KW"/>
</dbReference>
<evidence type="ECO:0000256" key="9">
    <source>
        <dbReference type="ARBA" id="ARBA00022982"/>
    </source>
</evidence>
<keyword evidence="9" id="KW-0249">Electron transport</keyword>
<keyword evidence="10 18" id="KW-1133">Transmembrane helix</keyword>
<evidence type="ECO:0000256" key="10">
    <source>
        <dbReference type="ARBA" id="ARBA00022989"/>
    </source>
</evidence>
<evidence type="ECO:0000256" key="17">
    <source>
        <dbReference type="ARBA" id="ARBA00060385"/>
    </source>
</evidence>
<dbReference type="Proteomes" id="UP000247409">
    <property type="component" value="Unassembled WGS sequence"/>
</dbReference>
<dbReference type="InterPro" id="IPR057415">
    <property type="entry name" value="TM_PetC"/>
</dbReference>
<evidence type="ECO:0000256" key="11">
    <source>
        <dbReference type="ARBA" id="ARBA00023004"/>
    </source>
</evidence>
<dbReference type="OrthoDB" id="1637982at2759"/>
<dbReference type="Pfam" id="PF25471">
    <property type="entry name" value="TM_PetC"/>
    <property type="match status" value="1"/>
</dbReference>
<keyword evidence="13 18" id="KW-0472">Membrane</keyword>
<evidence type="ECO:0000313" key="20">
    <source>
        <dbReference type="EMBL" id="PXF47182.1"/>
    </source>
</evidence>
<dbReference type="CDD" id="cd03471">
    <property type="entry name" value="Rieske_cytochrome_b6f"/>
    <property type="match status" value="1"/>
</dbReference>
<dbReference type="GO" id="GO:0009579">
    <property type="term" value="C:thylakoid"/>
    <property type="evidence" value="ECO:0007669"/>
    <property type="project" value="UniProtKB-SubCell"/>
</dbReference>
<dbReference type="Gene3D" id="2.102.10.10">
    <property type="entry name" value="Rieske [2Fe-2S] iron-sulphur domain"/>
    <property type="match status" value="1"/>
</dbReference>
<evidence type="ECO:0000256" key="12">
    <source>
        <dbReference type="ARBA" id="ARBA00023014"/>
    </source>
</evidence>
<organism evidence="20 21">
    <name type="scientific">Gracilariopsis chorda</name>
    <dbReference type="NCBI Taxonomy" id="448386"/>
    <lineage>
        <taxon>Eukaryota</taxon>
        <taxon>Rhodophyta</taxon>
        <taxon>Florideophyceae</taxon>
        <taxon>Rhodymeniophycidae</taxon>
        <taxon>Gracilariales</taxon>
        <taxon>Gracilariaceae</taxon>
        <taxon>Gracilariopsis</taxon>
    </lineage>
</organism>
<dbReference type="PRINTS" id="PR00162">
    <property type="entry name" value="RIESKE"/>
</dbReference>
<keyword evidence="14" id="KW-1015">Disulfide bond</keyword>
<keyword evidence="11" id="KW-0408">Iron</keyword>
<dbReference type="FunFam" id="2.102.10.10:FF:000007">
    <property type="entry name" value="Cytochrome b6-f complex iron-sulfur subunit"/>
    <property type="match status" value="1"/>
</dbReference>
<evidence type="ECO:0000256" key="15">
    <source>
        <dbReference type="ARBA" id="ARBA00034078"/>
    </source>
</evidence>
<dbReference type="InterPro" id="IPR036922">
    <property type="entry name" value="Rieske_2Fe-2S_sf"/>
</dbReference>
<comment type="catalytic activity">
    <reaction evidence="16">
        <text>2 oxidized [plastocyanin] + a plastoquinol + 2 H(+)(in) = 2 reduced [plastocyanin] + a plastoquinone + 4 H(+)(out)</text>
        <dbReference type="Rhea" id="RHEA:22148"/>
        <dbReference type="Rhea" id="RHEA-COMP:9561"/>
        <dbReference type="Rhea" id="RHEA-COMP:9562"/>
        <dbReference type="Rhea" id="RHEA-COMP:10039"/>
        <dbReference type="Rhea" id="RHEA-COMP:10040"/>
        <dbReference type="ChEBI" id="CHEBI:15378"/>
        <dbReference type="ChEBI" id="CHEBI:17757"/>
        <dbReference type="ChEBI" id="CHEBI:29036"/>
        <dbReference type="ChEBI" id="CHEBI:49552"/>
        <dbReference type="ChEBI" id="CHEBI:62192"/>
        <dbReference type="EC" id="7.1.1.6"/>
    </reaction>
</comment>
<dbReference type="Pfam" id="PF00355">
    <property type="entry name" value="Rieske"/>
    <property type="match status" value="1"/>
</dbReference>
<evidence type="ECO:0000256" key="8">
    <source>
        <dbReference type="ARBA" id="ARBA00022967"/>
    </source>
</evidence>
<dbReference type="PANTHER" id="PTHR10134">
    <property type="entry name" value="CYTOCHROME B-C1 COMPLEX SUBUNIT RIESKE, MITOCHONDRIAL"/>
    <property type="match status" value="1"/>
</dbReference>
<dbReference type="STRING" id="448386.A0A2V3IYF6"/>
<dbReference type="InterPro" id="IPR005805">
    <property type="entry name" value="Rieske_Fe-S_prot_C"/>
</dbReference>
<evidence type="ECO:0000256" key="6">
    <source>
        <dbReference type="ARBA" id="ARBA00022714"/>
    </source>
</evidence>
<evidence type="ECO:0000259" key="19">
    <source>
        <dbReference type="PROSITE" id="PS51296"/>
    </source>
</evidence>
<evidence type="ECO:0000256" key="7">
    <source>
        <dbReference type="ARBA" id="ARBA00022723"/>
    </source>
</evidence>
<dbReference type="Gene3D" id="1.20.5.700">
    <property type="entry name" value="Single helix bin"/>
    <property type="match status" value="1"/>
</dbReference>
<sequence length="219" mass="23660">MAFVSSIPVADRRAFAGAALTSAAPRRAPRAHPRLRMAAGASADEFVPDMAKRNTMNLLLAGSTGAVALSVLYPFSYFFVPKSSGNAGAGTVAKDALGNNIKKKEYLDSHLAGSRELVQGLRGDATYLIVTDDKSDLEYFALNAVCTHLGCVVPWNKAENKFKCPCHGSQYSPTGAVVRGPAPLPLALEHVEFDEADNVLLKSWKEEDFRTGEAPWWNF</sequence>
<comment type="caution">
    <text evidence="20">The sequence shown here is derived from an EMBL/GenBank/DDBJ whole genome shotgun (WGS) entry which is preliminary data.</text>
</comment>
<evidence type="ECO:0000256" key="16">
    <source>
        <dbReference type="ARBA" id="ARBA00047828"/>
    </source>
</evidence>
<keyword evidence="8" id="KW-1278">Translocase</keyword>
<dbReference type="GO" id="GO:0016020">
    <property type="term" value="C:membrane"/>
    <property type="evidence" value="ECO:0007669"/>
    <property type="project" value="UniProtKB-SubCell"/>
</dbReference>
<dbReference type="InterPro" id="IPR017941">
    <property type="entry name" value="Rieske_2Fe-2S"/>
</dbReference>
<dbReference type="GO" id="GO:0009496">
    <property type="term" value="F:plastoquinol--plastocyanin reductase activity"/>
    <property type="evidence" value="ECO:0007669"/>
    <property type="project" value="UniProtKB-EC"/>
</dbReference>
<evidence type="ECO:0000256" key="13">
    <source>
        <dbReference type="ARBA" id="ARBA00023136"/>
    </source>
</evidence>
<evidence type="ECO:0000256" key="5">
    <source>
        <dbReference type="ARBA" id="ARBA00022692"/>
    </source>
</evidence>